<evidence type="ECO:0000313" key="3">
    <source>
        <dbReference type="Proteomes" id="UP000620559"/>
    </source>
</evidence>
<gene>
    <name evidence="2" type="ORF">IQ247_08135</name>
</gene>
<comment type="caution">
    <text evidence="2">The sequence shown here is derived from an EMBL/GenBank/DDBJ whole genome shotgun (WGS) entry which is preliminary data.</text>
</comment>
<name>A0A8J7EYV7_9CYAN</name>
<evidence type="ECO:0000313" key="2">
    <source>
        <dbReference type="EMBL" id="MBE9212661.1"/>
    </source>
</evidence>
<sequence length="49" mass="5858">MANLFQQRRSRILPHSELKPEDISRRKHQRSEIGNRCRAICQLPTPLFE</sequence>
<organism evidence="2 3">
    <name type="scientific">Plectonema cf. radiosum LEGE 06105</name>
    <dbReference type="NCBI Taxonomy" id="945769"/>
    <lineage>
        <taxon>Bacteria</taxon>
        <taxon>Bacillati</taxon>
        <taxon>Cyanobacteriota</taxon>
        <taxon>Cyanophyceae</taxon>
        <taxon>Oscillatoriophycideae</taxon>
        <taxon>Oscillatoriales</taxon>
        <taxon>Microcoleaceae</taxon>
        <taxon>Plectonema</taxon>
    </lineage>
</organism>
<protein>
    <submittedName>
        <fullName evidence="2">Uncharacterized protein</fullName>
    </submittedName>
</protein>
<feature type="compositionally biased region" description="Basic and acidic residues" evidence="1">
    <location>
        <begin position="14"/>
        <end position="29"/>
    </location>
</feature>
<dbReference type="EMBL" id="JADEWL010000017">
    <property type="protein sequence ID" value="MBE9212661.1"/>
    <property type="molecule type" value="Genomic_DNA"/>
</dbReference>
<dbReference type="Proteomes" id="UP000620559">
    <property type="component" value="Unassembled WGS sequence"/>
</dbReference>
<feature type="region of interest" description="Disordered" evidence="1">
    <location>
        <begin position="1"/>
        <end position="29"/>
    </location>
</feature>
<proteinExistence type="predicted"/>
<keyword evidence="3" id="KW-1185">Reference proteome</keyword>
<reference evidence="2" key="1">
    <citation type="submission" date="2020-10" db="EMBL/GenBank/DDBJ databases">
        <authorList>
            <person name="Castelo-Branco R."/>
            <person name="Eusebio N."/>
            <person name="Adriana R."/>
            <person name="Vieira A."/>
            <person name="Brugerolle De Fraissinette N."/>
            <person name="Rezende De Castro R."/>
            <person name="Schneider M.P."/>
            <person name="Vasconcelos V."/>
            <person name="Leao P.N."/>
        </authorList>
    </citation>
    <scope>NUCLEOTIDE SEQUENCE</scope>
    <source>
        <strain evidence="2">LEGE 06105</strain>
    </source>
</reference>
<dbReference type="AlphaFoldDB" id="A0A8J7EYV7"/>
<accession>A0A8J7EYV7</accession>
<dbReference type="RefSeq" id="WP_193918806.1">
    <property type="nucleotide sequence ID" value="NZ_JADEWL010000017.1"/>
</dbReference>
<evidence type="ECO:0000256" key="1">
    <source>
        <dbReference type="SAM" id="MobiDB-lite"/>
    </source>
</evidence>